<dbReference type="Pfam" id="PF24883">
    <property type="entry name" value="NPHP3_N"/>
    <property type="match status" value="1"/>
</dbReference>
<dbReference type="SUPFAM" id="SSF48403">
    <property type="entry name" value="Ankyrin repeat"/>
    <property type="match status" value="1"/>
</dbReference>
<organism evidence="5 6">
    <name type="scientific">Choiromyces venosus 120613-1</name>
    <dbReference type="NCBI Taxonomy" id="1336337"/>
    <lineage>
        <taxon>Eukaryota</taxon>
        <taxon>Fungi</taxon>
        <taxon>Dikarya</taxon>
        <taxon>Ascomycota</taxon>
        <taxon>Pezizomycotina</taxon>
        <taxon>Pezizomycetes</taxon>
        <taxon>Pezizales</taxon>
        <taxon>Tuberaceae</taxon>
        <taxon>Choiromyces</taxon>
    </lineage>
</organism>
<dbReference type="AlphaFoldDB" id="A0A3N4K2N1"/>
<feature type="domain" description="GPI inositol-deacylase winged helix" evidence="3">
    <location>
        <begin position="301"/>
        <end position="375"/>
    </location>
</feature>
<reference evidence="5 6" key="1">
    <citation type="journal article" date="2018" name="Nat. Ecol. Evol.">
        <title>Pezizomycetes genomes reveal the molecular basis of ectomycorrhizal truffle lifestyle.</title>
        <authorList>
            <person name="Murat C."/>
            <person name="Payen T."/>
            <person name="Noel B."/>
            <person name="Kuo A."/>
            <person name="Morin E."/>
            <person name="Chen J."/>
            <person name="Kohler A."/>
            <person name="Krizsan K."/>
            <person name="Balestrini R."/>
            <person name="Da Silva C."/>
            <person name="Montanini B."/>
            <person name="Hainaut M."/>
            <person name="Levati E."/>
            <person name="Barry K.W."/>
            <person name="Belfiori B."/>
            <person name="Cichocki N."/>
            <person name="Clum A."/>
            <person name="Dockter R.B."/>
            <person name="Fauchery L."/>
            <person name="Guy J."/>
            <person name="Iotti M."/>
            <person name="Le Tacon F."/>
            <person name="Lindquist E.A."/>
            <person name="Lipzen A."/>
            <person name="Malagnac F."/>
            <person name="Mello A."/>
            <person name="Molinier V."/>
            <person name="Miyauchi S."/>
            <person name="Poulain J."/>
            <person name="Riccioni C."/>
            <person name="Rubini A."/>
            <person name="Sitrit Y."/>
            <person name="Splivallo R."/>
            <person name="Traeger S."/>
            <person name="Wang M."/>
            <person name="Zifcakova L."/>
            <person name="Wipf D."/>
            <person name="Zambonelli A."/>
            <person name="Paolocci F."/>
            <person name="Nowrousian M."/>
            <person name="Ottonello S."/>
            <person name="Baldrian P."/>
            <person name="Spatafora J.W."/>
            <person name="Henrissat B."/>
            <person name="Nagy L.G."/>
            <person name="Aury J.M."/>
            <person name="Wincker P."/>
            <person name="Grigoriev I.V."/>
            <person name="Bonfante P."/>
            <person name="Martin F.M."/>
        </authorList>
    </citation>
    <scope>NUCLEOTIDE SEQUENCE [LARGE SCALE GENOMIC DNA]</scope>
    <source>
        <strain evidence="5 6">120613-1</strain>
    </source>
</reference>
<proteinExistence type="predicted"/>
<dbReference type="Gene3D" id="1.25.40.20">
    <property type="entry name" value="Ankyrin repeat-containing domain"/>
    <property type="match status" value="2"/>
</dbReference>
<evidence type="ECO:0000256" key="1">
    <source>
        <dbReference type="ARBA" id="ARBA00022737"/>
    </source>
</evidence>
<name>A0A3N4K2N1_9PEZI</name>
<dbReference type="PROSITE" id="PS50088">
    <property type="entry name" value="ANK_REPEAT"/>
    <property type="match status" value="1"/>
</dbReference>
<dbReference type="OrthoDB" id="195446at2759"/>
<keyword evidence="6" id="KW-1185">Reference proteome</keyword>
<evidence type="ECO:0000259" key="4">
    <source>
        <dbReference type="Pfam" id="PF24883"/>
    </source>
</evidence>
<evidence type="ECO:0000259" key="3">
    <source>
        <dbReference type="Pfam" id="PF22939"/>
    </source>
</evidence>
<dbReference type="InterPro" id="IPR027417">
    <property type="entry name" value="P-loop_NTPase"/>
</dbReference>
<dbReference type="PANTHER" id="PTHR10039:SF15">
    <property type="entry name" value="NACHT DOMAIN-CONTAINING PROTEIN"/>
    <property type="match status" value="1"/>
</dbReference>
<dbReference type="PANTHER" id="PTHR10039">
    <property type="entry name" value="AMELOGENIN"/>
    <property type="match status" value="1"/>
</dbReference>
<evidence type="ECO:0000313" key="6">
    <source>
        <dbReference type="Proteomes" id="UP000276215"/>
    </source>
</evidence>
<dbReference type="Pfam" id="PF12796">
    <property type="entry name" value="Ank_2"/>
    <property type="match status" value="1"/>
</dbReference>
<feature type="domain" description="Nephrocystin 3-like N-terminal" evidence="4">
    <location>
        <begin position="57"/>
        <end position="184"/>
    </location>
</feature>
<accession>A0A3N4K2N1</accession>
<keyword evidence="2" id="KW-0040">ANK repeat</keyword>
<dbReference type="Proteomes" id="UP000276215">
    <property type="component" value="Unassembled WGS sequence"/>
</dbReference>
<protein>
    <submittedName>
        <fullName evidence="5">Ankyrin</fullName>
    </submittedName>
</protein>
<dbReference type="Pfam" id="PF22939">
    <property type="entry name" value="WHD_GPIID"/>
    <property type="match status" value="1"/>
</dbReference>
<gene>
    <name evidence="5" type="ORF">L873DRAFT_1174539</name>
</gene>
<keyword evidence="1" id="KW-0677">Repeat</keyword>
<evidence type="ECO:0000256" key="2">
    <source>
        <dbReference type="PROSITE-ProRule" id="PRU00023"/>
    </source>
</evidence>
<dbReference type="SMART" id="SM00248">
    <property type="entry name" value="ANK"/>
    <property type="match status" value="4"/>
</dbReference>
<evidence type="ECO:0000313" key="5">
    <source>
        <dbReference type="EMBL" id="RPB04836.1"/>
    </source>
</evidence>
<dbReference type="Gene3D" id="3.40.50.300">
    <property type="entry name" value="P-loop containing nucleotide triphosphate hydrolases"/>
    <property type="match status" value="1"/>
</dbReference>
<dbReference type="EMBL" id="ML120356">
    <property type="protein sequence ID" value="RPB04836.1"/>
    <property type="molecule type" value="Genomic_DNA"/>
</dbReference>
<feature type="repeat" description="ANK" evidence="2">
    <location>
        <begin position="506"/>
        <end position="529"/>
    </location>
</feature>
<dbReference type="PROSITE" id="PS50297">
    <property type="entry name" value="ANK_REP_REGION"/>
    <property type="match status" value="1"/>
</dbReference>
<dbReference type="InterPro" id="IPR002110">
    <property type="entry name" value="Ankyrin_rpt"/>
</dbReference>
<dbReference type="InterPro" id="IPR036770">
    <property type="entry name" value="Ankyrin_rpt-contain_sf"/>
</dbReference>
<sequence>MVVGRVNLIVRHYFATVIPVSVRPISGKREDPRGEKEIRKNRRIREGEAMLTVCNTSSLVIDKLCDQIGGERIVVCFYVDFAAREEQSPINILGSLLKQLIHGLDNILREVFNAFQAQKRAIGGRALRLAEVVELFRIITLSRRTIICIDGLDECVLPGRLELLGSLRDILQKSPGTRLFLTGRPYIWSDVKRVLGETVAVKAITTCKVDIIRYLLTRLDNDPTPDEMDTRLKSAIMVRIIRNTSKILRLVSLLIEAILRETTIHSRRQRLDAMTDGSDLGVAYDTTLERIKSEGEERFKLVMTTLMWICHSERPLHMDELRHALAIEIGDSEFKVNNVCSIGTLLSCCQGLVIVDRKSSTLQLVHFTLHKYLCTHLRHFVGAHSAMAETCLTYLNSQQVKNLSANPSPNLQDTPFLNYASRHWGTHAKIELSDSAKTLALQLFNQYDGHISARLLLQQIWNRNYVEHNPGSVFTGLHCASFFGIAEVVDALIGTEGYDINQRDWVGVTPLIWAAMYGHQDVVELLLEREGIIADIPDRGSGRTALSWAAGNGHEGTMRLLLMREDVNPDKPDNRSQTPIR</sequence>
<dbReference type="InterPro" id="IPR056884">
    <property type="entry name" value="NPHP3-like_N"/>
</dbReference>
<dbReference type="InterPro" id="IPR054471">
    <property type="entry name" value="GPIID_WHD"/>
</dbReference>